<evidence type="ECO:0000313" key="1">
    <source>
        <dbReference type="EMBL" id="QJI53029.1"/>
    </source>
</evidence>
<gene>
    <name evidence="1" type="ORF">XccvBFoX4_gp75</name>
</gene>
<protein>
    <submittedName>
        <fullName evidence="1">Uncharacterized protein</fullName>
    </submittedName>
</protein>
<sequence length="242" mass="27521">MTISLSQAFAQWQQANTEFGVDMADRVALAESWNDYTDSLCKDGELLELQYHYAPAYDESMPVSQFDDLADDREFIIDAMGVTISAQFVPFSQSRNKGDKLPSLNWKVTLKLRDKEVITTDYMQGSAHCPTYKKPVKLASGARDTHMTEKAIASECESGRRYNDKRTMIEPPSVVDVMYCLLSDARALDCRDFEYWCSDYGYDSDSIKAKAAYDYCVTEGLKLRSAFGADRFYQLQELFGDM</sequence>
<organism evidence="1 2">
    <name type="scientific">Xanthomonas phage FoX4</name>
    <dbReference type="NCBI Taxonomy" id="2723900"/>
    <lineage>
        <taxon>Viruses</taxon>
        <taxon>Duplodnaviria</taxon>
        <taxon>Heunggongvirae</taxon>
        <taxon>Uroviricota</taxon>
        <taxon>Caudoviricetes</taxon>
        <taxon>Foxquatrovirus</taxon>
        <taxon>Foxquatrovirus fox4</taxon>
    </lineage>
</organism>
<keyword evidence="2" id="KW-1185">Reference proteome</keyword>
<evidence type="ECO:0000313" key="2">
    <source>
        <dbReference type="Proteomes" id="UP000671952"/>
    </source>
</evidence>
<proteinExistence type="predicted"/>
<dbReference type="Proteomes" id="UP000671952">
    <property type="component" value="Segment"/>
</dbReference>
<accession>A0A858WJB2</accession>
<name>A0A858WJB2_9CAUD</name>
<reference evidence="1" key="1">
    <citation type="submission" date="2020-03" db="EMBL/GenBank/DDBJ databases">
        <title>Development of an integrated pest management strategy to control Xanthomonas campestris pv. campestris by using bacteriophages.</title>
        <authorList>
            <person name="Holtappels D."/>
            <person name="Rombouts S."/>
            <person name="Lavigne R."/>
            <person name="Wagemans J."/>
        </authorList>
    </citation>
    <scope>NUCLEOTIDE SEQUENCE</scope>
</reference>
<dbReference type="EMBL" id="MT161385">
    <property type="protein sequence ID" value="QJI53029.1"/>
    <property type="molecule type" value="Genomic_DNA"/>
</dbReference>